<organism evidence="3 4">
    <name type="scientific">Sphingomonas rustica</name>
    <dbReference type="NCBI Taxonomy" id="3103142"/>
    <lineage>
        <taxon>Bacteria</taxon>
        <taxon>Pseudomonadati</taxon>
        <taxon>Pseudomonadota</taxon>
        <taxon>Alphaproteobacteria</taxon>
        <taxon>Sphingomonadales</taxon>
        <taxon>Sphingomonadaceae</taxon>
        <taxon>Sphingomonas</taxon>
    </lineage>
</organism>
<evidence type="ECO:0000256" key="1">
    <source>
        <dbReference type="SAM" id="SignalP"/>
    </source>
</evidence>
<evidence type="ECO:0000259" key="2">
    <source>
        <dbReference type="Pfam" id="PF03544"/>
    </source>
</evidence>
<evidence type="ECO:0000313" key="4">
    <source>
        <dbReference type="Proteomes" id="UP001427805"/>
    </source>
</evidence>
<proteinExistence type="predicted"/>
<feature type="signal peptide" evidence="1">
    <location>
        <begin position="1"/>
        <end position="26"/>
    </location>
</feature>
<dbReference type="Gene3D" id="3.30.1150.10">
    <property type="match status" value="1"/>
</dbReference>
<evidence type="ECO:0000313" key="3">
    <source>
        <dbReference type="EMBL" id="MEN3747265.1"/>
    </source>
</evidence>
<dbReference type="Proteomes" id="UP001427805">
    <property type="component" value="Unassembled WGS sequence"/>
</dbReference>
<dbReference type="SUPFAM" id="SSF74653">
    <property type="entry name" value="TolA/TonB C-terminal domain"/>
    <property type="match status" value="2"/>
</dbReference>
<dbReference type="InterPro" id="IPR037682">
    <property type="entry name" value="TonB_C"/>
</dbReference>
<name>A0ABV0BAZ4_9SPHN</name>
<reference evidence="3 4" key="1">
    <citation type="submission" date="2024-05" db="EMBL/GenBank/DDBJ databases">
        <title>Sphingomonas sp. HF-S3 16S ribosomal RNA gene Genome sequencing and assembly.</title>
        <authorList>
            <person name="Lee H."/>
        </authorList>
    </citation>
    <scope>NUCLEOTIDE SEQUENCE [LARGE SCALE GENOMIC DNA]</scope>
    <source>
        <strain evidence="3 4">HF-S3</strain>
    </source>
</reference>
<sequence>MGLLRYSHLLAFLTGGAALIPAAASAQIPTGYISIEIGPSEDRPDLLRIASAIGDGKNWAINDDYPFEARAAAEVGRAYIRASIDTQGQVSDCIGLEGSTSARFVEAACRLVQRRGRFRHALSSAGEPTPSYVDVDVYFSFSPGDRLAPMPPPPTTPPYRGSTLRLVSKPNWPTRPPSGKSDGEAVLAMSIDAATPGSPERRFCKVYESSGDAALDQATCEAAKMARYEPTDAGPSPYFGRWIDMLVRWDRRKARHRLPIRSAPLNAAIEGGYEALRAEVRPSPQAEPGDVLVTLGIDGQITCRITETLGSDAIDRATCASLRSKIRFTPGEDIFGRKVPNTFSVRY</sequence>
<feature type="chain" id="PRO_5047457457" evidence="1">
    <location>
        <begin position="27"/>
        <end position="347"/>
    </location>
</feature>
<comment type="caution">
    <text evidence="3">The sequence shown here is derived from an EMBL/GenBank/DDBJ whole genome shotgun (WGS) entry which is preliminary data.</text>
</comment>
<accession>A0ABV0BAZ4</accession>
<dbReference type="Pfam" id="PF03544">
    <property type="entry name" value="TonB_C"/>
    <property type="match status" value="1"/>
</dbReference>
<keyword evidence="1" id="KW-0732">Signal</keyword>
<dbReference type="RefSeq" id="WP_346246258.1">
    <property type="nucleotide sequence ID" value="NZ_JBDIZK010000004.1"/>
</dbReference>
<protein>
    <submittedName>
        <fullName evidence="3">Energy transducer TonB</fullName>
    </submittedName>
</protein>
<gene>
    <name evidence="3" type="ORF">TPR58_08795</name>
</gene>
<feature type="domain" description="TonB C-terminal" evidence="2">
    <location>
        <begin position="64"/>
        <end position="140"/>
    </location>
</feature>
<dbReference type="EMBL" id="JBDIZK010000004">
    <property type="protein sequence ID" value="MEN3747265.1"/>
    <property type="molecule type" value="Genomic_DNA"/>
</dbReference>
<keyword evidence="4" id="KW-1185">Reference proteome</keyword>